<dbReference type="EMBL" id="CP097636">
    <property type="protein sequence ID" value="URI10550.1"/>
    <property type="molecule type" value="Genomic_DNA"/>
</dbReference>
<evidence type="ECO:0000313" key="3">
    <source>
        <dbReference type="EMBL" id="URI10550.1"/>
    </source>
</evidence>
<feature type="domain" description="Phospholipase D N-terminal" evidence="2">
    <location>
        <begin position="52"/>
        <end position="141"/>
    </location>
</feature>
<keyword evidence="4" id="KW-1185">Reference proteome</keyword>
<dbReference type="PANTHER" id="PTHR43606">
    <property type="entry name" value="PHOSPHATASE, PUTATIVE (AFU_ORTHOLOGUE AFUA_6G08710)-RELATED"/>
    <property type="match status" value="1"/>
</dbReference>
<reference evidence="3" key="1">
    <citation type="submission" date="2022-05" db="EMBL/GenBank/DDBJ databases">
        <title>An RpoN-dependent PEP-CTERM gene is involved in floc formation of an Aquincola tertiaricarbonis strain.</title>
        <authorList>
            <person name="Qiu D."/>
            <person name="Xia M."/>
        </authorList>
    </citation>
    <scope>NUCLEOTIDE SEQUENCE</scope>
    <source>
        <strain evidence="3">RN12</strain>
    </source>
</reference>
<dbReference type="SUPFAM" id="SSF56300">
    <property type="entry name" value="Metallo-dependent phosphatases"/>
    <property type="match status" value="1"/>
</dbReference>
<proteinExistence type="predicted"/>
<dbReference type="Pfam" id="PF16655">
    <property type="entry name" value="PhoD_N"/>
    <property type="match status" value="1"/>
</dbReference>
<feature type="domain" description="PhoD-like phosphatase metallophosphatase" evidence="1">
    <location>
        <begin position="152"/>
        <end position="508"/>
    </location>
</feature>
<sequence length="554" mass="60770">MGRPLVKPPVRKGPNRRQFFRQSGSGTAALAASTLMPLGGAMASAVANVFQHGVASGDPLSDRVILWTRVTPATARGAVTVQYLVARDAALTQVVLRGSTKTHPDRDYTVKVDAAGLQPGTTYYYQFKAEGVDSPIGRTRTLPVGQVDRLRMAVVSCSNHAYGYFNAYRHIAERADLDLVMHLGDYLYEYGINQYGTARTPEPAHEMVTLADYRMRHAQYKRDADLQAMHRQHPMIAIWDDHEITNDAWKDGAQNHTEGAEGVWAERVAQALKAYYEWMPTRVPDASDLRKNWRGFRYGDLAELLMLEERVSARSQQLIESGQFTQTGAFTDASRGLLGETQEAWVASSLRNSKARWKFLGQGVMFAQLKGVGAANAAGGGSFLNADQWDGYQPARNRIYDILKGNATTPGVDNVVVLTGDIHSSWAADLTQDPNNADVASGGYNRVTGEGSRAVEFVGTSVTSPGLNDPQGSTAAFLRSQNPHFKYIDLMRRGYMLIDATPQRVVGEWWYVDTVASISHVQAFGTAFEVQAGTNRLVPSAQTTPRANPPQLAP</sequence>
<protein>
    <submittedName>
        <fullName evidence="3">Alkaline phosphatase D family protein</fullName>
    </submittedName>
</protein>
<dbReference type="Gene3D" id="2.60.40.380">
    <property type="entry name" value="Purple acid phosphatase-like, N-terminal"/>
    <property type="match status" value="1"/>
</dbReference>
<dbReference type="InterPro" id="IPR038607">
    <property type="entry name" value="PhoD-like_sf"/>
</dbReference>
<organism evidence="3 4">
    <name type="scientific">Aquincola tertiaricarbonis</name>
    <dbReference type="NCBI Taxonomy" id="391953"/>
    <lineage>
        <taxon>Bacteria</taxon>
        <taxon>Pseudomonadati</taxon>
        <taxon>Pseudomonadota</taxon>
        <taxon>Betaproteobacteria</taxon>
        <taxon>Burkholderiales</taxon>
        <taxon>Sphaerotilaceae</taxon>
        <taxon>Aquincola</taxon>
    </lineage>
</organism>
<dbReference type="InterPro" id="IPR018946">
    <property type="entry name" value="PhoD-like_MPP"/>
</dbReference>
<dbReference type="InterPro" id="IPR052900">
    <property type="entry name" value="Phospholipid_Metab_Enz"/>
</dbReference>
<evidence type="ECO:0000259" key="1">
    <source>
        <dbReference type="Pfam" id="PF09423"/>
    </source>
</evidence>
<dbReference type="Pfam" id="PF09423">
    <property type="entry name" value="PhoD"/>
    <property type="match status" value="1"/>
</dbReference>
<evidence type="ECO:0000313" key="4">
    <source>
        <dbReference type="Proteomes" id="UP001056201"/>
    </source>
</evidence>
<accession>A0ABY4SGU6</accession>
<dbReference type="PROSITE" id="PS51318">
    <property type="entry name" value="TAT"/>
    <property type="match status" value="1"/>
</dbReference>
<gene>
    <name evidence="3" type="ORF">MW290_16235</name>
</gene>
<dbReference type="InterPro" id="IPR029052">
    <property type="entry name" value="Metallo-depent_PP-like"/>
</dbReference>
<dbReference type="RefSeq" id="WP_250198757.1">
    <property type="nucleotide sequence ID" value="NZ_CP097636.1"/>
</dbReference>
<dbReference type="Proteomes" id="UP001056201">
    <property type="component" value="Chromosome 2"/>
</dbReference>
<dbReference type="CDD" id="cd07389">
    <property type="entry name" value="MPP_PhoD"/>
    <property type="match status" value="1"/>
</dbReference>
<dbReference type="PANTHER" id="PTHR43606:SF7">
    <property type="entry name" value="PHOSPHATASE, PUTATIVE (AFU_ORTHOLOGUE AFUA_6G08710)-RELATED"/>
    <property type="match status" value="1"/>
</dbReference>
<dbReference type="InterPro" id="IPR006311">
    <property type="entry name" value="TAT_signal"/>
</dbReference>
<dbReference type="Gene3D" id="3.60.21.70">
    <property type="entry name" value="PhoD-like phosphatase"/>
    <property type="match status" value="1"/>
</dbReference>
<dbReference type="InterPro" id="IPR032093">
    <property type="entry name" value="PhoD_N"/>
</dbReference>
<name>A0ABY4SGU6_AQUTE</name>
<evidence type="ECO:0000259" key="2">
    <source>
        <dbReference type="Pfam" id="PF16655"/>
    </source>
</evidence>